<keyword evidence="3 6" id="KW-0378">Hydrolase</keyword>
<evidence type="ECO:0000313" key="12">
    <source>
        <dbReference type="EMBL" id="AAI63999.1"/>
    </source>
</evidence>
<reference evidence="15" key="3">
    <citation type="journal article" date="2009" name="Toxicol. Sci.">
        <title>Gene expression profiles in zebrafish brain after acute exposure to domoic acid at symptomatic and asymptomatic doses.</title>
        <authorList>
            <person name="Lefebvre K.A."/>
            <person name="Tilton S.C."/>
            <person name="Bammler T.K."/>
            <person name="Beyer R.P."/>
            <person name="Srinouanprachan S."/>
            <person name="Stapleton P.L."/>
            <person name="Farin F.M."/>
            <person name="Gallagher E.P."/>
        </authorList>
    </citation>
    <scope>NUCLEOTIDE SEQUENCE</scope>
</reference>
<evidence type="ECO:0000259" key="9">
    <source>
        <dbReference type="PROSITE" id="PS50056"/>
    </source>
</evidence>
<dbReference type="AGR" id="ZFIN:ZDB-GENE-040801-188"/>
<reference evidence="12" key="1">
    <citation type="submission" date="2008-04" db="EMBL/GenBank/DDBJ databases">
        <authorList>
            <consortium name="NIH - Zebrafish Gene Collection (ZGC) project"/>
        </authorList>
    </citation>
    <scope>NUCLEOTIDE SEQUENCE [LARGE SCALE MRNA]</scope>
    <source>
        <tissue evidence="12">PCR rescue</tissue>
        <tissue evidence="11">Whole</tissue>
    </source>
</reference>
<reference evidence="15" key="12">
    <citation type="journal article" date="2022" name="Front Nutr">
        <title>Zebrafish as a Model to Unveil the Pro-Osteogenic Effects of Boron-Vitamin D3 Synergism.</title>
        <authorList>
            <person name="Sojan J.M."/>
            <person name="Gundappa M.K."/>
            <person name="Carletti A."/>
            <person name="Gaspar V."/>
            <person name="Gavaia P."/>
            <person name="Maradonna F."/>
            <person name="Carnevali O."/>
        </authorList>
    </citation>
    <scope>NUCLEOTIDE SEQUENCE</scope>
</reference>
<evidence type="ECO:0000313" key="13">
    <source>
        <dbReference type="Ensembl" id="ENSDARP00000133300"/>
    </source>
</evidence>
<dbReference type="InterPro" id="IPR000387">
    <property type="entry name" value="Tyr_Pase_dom"/>
</dbReference>
<dbReference type="GO" id="GO:0004721">
    <property type="term" value="F:phosphoprotein phosphatase activity"/>
    <property type="evidence" value="ECO:0000318"/>
    <property type="project" value="GO_Central"/>
</dbReference>
<dbReference type="Pfam" id="PF00581">
    <property type="entry name" value="Rhodanese"/>
    <property type="match status" value="1"/>
</dbReference>
<reference evidence="15" key="13">
    <citation type="journal article" date="2023" name="Neural Regen Res">
        <title>DUSP2 deletion with CRISPR/Cas9 promotes Mauthner cell axonal regeneration at the early stage of zebrafish.</title>
        <authorList>
            <person name="Shao G.J."/>
            <person name="Wang X.L."/>
            <person name="Wei M.L."/>
            <person name="Ren D.L."/>
            <person name="Hu B."/>
        </authorList>
    </citation>
    <scope>NUCLEOTIDE SEQUENCE</scope>
</reference>
<dbReference type="GO" id="GO:0005634">
    <property type="term" value="C:nucleus"/>
    <property type="evidence" value="ECO:0000318"/>
    <property type="project" value="GO_Central"/>
</dbReference>
<dbReference type="PaxDb" id="7955-ENSDARP00000053130"/>
<dbReference type="KEGG" id="dre:445057"/>
<dbReference type="Reactome" id="R-DRE-5675221">
    <property type="pathway name" value="Negative regulation of MAPK pathway"/>
</dbReference>
<dbReference type="EC" id="3.1.3.16" evidence="6"/>
<dbReference type="Reactome" id="R-DRE-112409">
    <property type="pathway name" value="RAF-independent MAPK1/3 activation"/>
</dbReference>
<dbReference type="InterPro" id="IPR029021">
    <property type="entry name" value="Prot-tyrosine_phosphatase-like"/>
</dbReference>
<dbReference type="GO" id="GO:0031103">
    <property type="term" value="P:axon regeneration"/>
    <property type="evidence" value="ECO:0000315"/>
    <property type="project" value="ZFIN"/>
</dbReference>
<dbReference type="GO" id="GO:0005737">
    <property type="term" value="C:cytoplasm"/>
    <property type="evidence" value="ECO:0000318"/>
    <property type="project" value="GO_Central"/>
</dbReference>
<reference evidence="13" key="7">
    <citation type="submission" date="2015-11" db="UniProtKB">
        <authorList>
            <consortium name="Ensembl"/>
        </authorList>
    </citation>
    <scope>IDENTIFICATION</scope>
    <source>
        <strain evidence="13">Tuebingen</strain>
    </source>
</reference>
<feature type="active site" description="Phosphocysteine intermediate" evidence="7">
    <location>
        <position position="263"/>
    </location>
</feature>
<dbReference type="GO" id="GO:0017017">
    <property type="term" value="F:MAP kinase tyrosine/serine/threonine phosphatase activity"/>
    <property type="evidence" value="ECO:0007669"/>
    <property type="project" value="InterPro"/>
</dbReference>
<gene>
    <name evidence="13 15 16" type="primary">dusp2</name>
    <name evidence="15" type="synonym">wu:fj40g04</name>
    <name evidence="12 15" type="synonym">zgc:91929</name>
</gene>
<feature type="domain" description="Tyrosine specific protein phosphatases" evidence="9">
    <location>
        <begin position="243"/>
        <end position="297"/>
    </location>
</feature>
<dbReference type="GO" id="GO:0004725">
    <property type="term" value="F:protein tyrosine phosphatase activity"/>
    <property type="evidence" value="ECO:0007669"/>
    <property type="project" value="UniProtKB-EC"/>
</dbReference>
<evidence type="ECO:0000256" key="3">
    <source>
        <dbReference type="ARBA" id="ARBA00022801"/>
    </source>
</evidence>
<reference evidence="15" key="11">
    <citation type="journal article" date="2021" name="Nature">
        <title>Control of osteoblast regeneration by a train of Erk activity waves.</title>
        <authorList>
            <person name="De Simone A."/>
            <person name="Evanitsky M.N."/>
            <person name="Hayden L."/>
            <person name="Cox B.D."/>
            <person name="Wang J."/>
            <person name="Tornini V.A."/>
            <person name="Ou J."/>
            <person name="Chao A."/>
            <person name="Poss K.D."/>
            <person name="Di Talia S."/>
        </authorList>
    </citation>
    <scope>NUCLEOTIDE SEQUENCE</scope>
</reference>
<name>Q6DBR5_DANRE</name>
<feature type="domain" description="Tyrosine-protein phosphatase" evidence="8">
    <location>
        <begin position="178"/>
        <end position="319"/>
    </location>
</feature>
<dbReference type="InterPro" id="IPR016130">
    <property type="entry name" value="Tyr_Pase_AS"/>
</dbReference>
<comment type="catalytic activity">
    <reaction evidence="6">
        <text>O-phospho-L-tyrosyl-[protein] + H2O = L-tyrosyl-[protein] + phosphate</text>
        <dbReference type="Rhea" id="RHEA:10684"/>
        <dbReference type="Rhea" id="RHEA-COMP:10136"/>
        <dbReference type="Rhea" id="RHEA-COMP:20101"/>
        <dbReference type="ChEBI" id="CHEBI:15377"/>
        <dbReference type="ChEBI" id="CHEBI:43474"/>
        <dbReference type="ChEBI" id="CHEBI:46858"/>
        <dbReference type="ChEBI" id="CHEBI:61978"/>
        <dbReference type="EC" id="3.1.3.48"/>
    </reaction>
</comment>
<dbReference type="InterPro" id="IPR001763">
    <property type="entry name" value="Rhodanese-like_dom"/>
</dbReference>
<dbReference type="GO" id="GO:0046329">
    <property type="term" value="P:negative regulation of JNK cascade"/>
    <property type="evidence" value="ECO:0000315"/>
    <property type="project" value="ZFIN"/>
</dbReference>
<dbReference type="EC" id="3.1.3.48" evidence="6"/>
<dbReference type="CDD" id="cd14641">
    <property type="entry name" value="DSP_DUSP2"/>
    <property type="match status" value="1"/>
</dbReference>
<dbReference type="InterPro" id="IPR008343">
    <property type="entry name" value="MKP"/>
</dbReference>
<evidence type="ECO:0000256" key="6">
    <source>
        <dbReference type="PIRNR" id="PIRNR000939"/>
    </source>
</evidence>
<dbReference type="RefSeq" id="NP_001003451.1">
    <property type="nucleotide sequence ID" value="NM_001003451.1"/>
</dbReference>
<evidence type="ECO:0000313" key="11">
    <source>
        <dbReference type="EMBL" id="AAH78397.1"/>
    </source>
</evidence>
<dbReference type="CTD" id="1844"/>
<evidence type="ECO:0000313" key="15">
    <source>
        <dbReference type="RefSeq" id="NP_001003451.1"/>
    </source>
</evidence>
<dbReference type="SMART" id="SM00404">
    <property type="entry name" value="PTPc_motif"/>
    <property type="match status" value="1"/>
</dbReference>
<reference evidence="15" key="10">
    <citation type="journal article" date="2018" name="Neural Dev.">
        <title>Analysis of novel caudal hindbrain genes reveals different regulatory logic for gene expression in rhombomere 4 versus 5/6 in embryonic zebrafish.</title>
        <authorList>
            <person name="Ghosh P."/>
            <person name="Maurer J.M."/>
            <person name="Sagerstrom C.G."/>
        </authorList>
    </citation>
    <scope>NUCLEOTIDE SEQUENCE</scope>
</reference>
<sequence length="333" mass="36754">MGIGDPLEISGSELVQILRTPSELFASGGCIVLDCRPFLGFSRAHILESRNVNWNSMLRRRSKSSVVSLEWLVADKSLLAQLRNGDFSPVVVLDENSRSVRDLKSESLASLLISALQSEVQSASTHICFLQGGFDGFFALYPELCFTAPAVLCSNHSTLSEPEPVMSGRKTPLYDQGGPVEILPFLFLGSAHHSSRRETLERNGITAVLNVSSSCPNLFEEELQYKTLKVEDSLAADIRVLFPEAIHFIDSIKEGGGRVLVHCQAGISRSATICLAYLIHAQRVRLDEAFDFVKRRRQVISPNLAFMGQLLQFETDVLCPYSVLERESSGTAF</sequence>
<dbReference type="EMBL" id="BC163999">
    <property type="protein sequence ID" value="AAI63999.1"/>
    <property type="molecule type" value="mRNA"/>
</dbReference>
<evidence type="ECO:0000256" key="5">
    <source>
        <dbReference type="ARBA" id="ARBA00023242"/>
    </source>
</evidence>
<dbReference type="GO" id="GO:0007165">
    <property type="term" value="P:signal transduction"/>
    <property type="evidence" value="ECO:0000318"/>
    <property type="project" value="GO_Central"/>
</dbReference>
<dbReference type="eggNOG" id="KOG1716">
    <property type="taxonomic scope" value="Eukaryota"/>
</dbReference>
<evidence type="ECO:0000259" key="8">
    <source>
        <dbReference type="PROSITE" id="PS50054"/>
    </source>
</evidence>
<keyword evidence="4 6" id="KW-0904">Protein phosphatase</keyword>
<dbReference type="OrthoDB" id="165342at2759"/>
<dbReference type="GO" id="GO:0001706">
    <property type="term" value="P:endoderm formation"/>
    <property type="evidence" value="ECO:0000318"/>
    <property type="project" value="GO_Central"/>
</dbReference>
<keyword evidence="5" id="KW-0539">Nucleus</keyword>
<dbReference type="Pfam" id="PF00782">
    <property type="entry name" value="DSPc"/>
    <property type="match status" value="1"/>
</dbReference>
<dbReference type="Proteomes" id="UP000000437">
    <property type="component" value="Chromosome 8"/>
</dbReference>
<dbReference type="STRING" id="7955.ENSDARP00000133300"/>
<dbReference type="InterPro" id="IPR003595">
    <property type="entry name" value="Tyr_Pase_cat"/>
</dbReference>
<dbReference type="InterPro" id="IPR036873">
    <property type="entry name" value="Rhodanese-like_dom_sf"/>
</dbReference>
<dbReference type="Gene3D" id="3.40.250.10">
    <property type="entry name" value="Rhodanese-like domain"/>
    <property type="match status" value="1"/>
</dbReference>
<dbReference type="PIRSF" id="PIRSF000939">
    <property type="entry name" value="MAPK_Ptase"/>
    <property type="match status" value="1"/>
</dbReference>
<dbReference type="GO" id="GO:0004722">
    <property type="term" value="F:protein serine/threonine phosphatase activity"/>
    <property type="evidence" value="ECO:0007669"/>
    <property type="project" value="UniProtKB-EC"/>
</dbReference>
<dbReference type="SUPFAM" id="SSF52821">
    <property type="entry name" value="Rhodanese/Cell cycle control phosphatase"/>
    <property type="match status" value="1"/>
</dbReference>
<dbReference type="OMA" id="EARPVHW"/>
<evidence type="ECO:0000256" key="1">
    <source>
        <dbReference type="ARBA" id="ARBA00004123"/>
    </source>
</evidence>
<dbReference type="SUPFAM" id="SSF52799">
    <property type="entry name" value="(Phosphotyrosine protein) phosphatases II"/>
    <property type="match status" value="1"/>
</dbReference>
<evidence type="ECO:0000259" key="10">
    <source>
        <dbReference type="PROSITE" id="PS50206"/>
    </source>
</evidence>
<dbReference type="PROSITE" id="PS50206">
    <property type="entry name" value="RHODANESE_3"/>
    <property type="match status" value="1"/>
</dbReference>
<dbReference type="FunFam" id="3.40.250.10:FF:000034">
    <property type="entry name" value="Dual specificity phosphatase 2"/>
    <property type="match status" value="1"/>
</dbReference>
<evidence type="ECO:0000256" key="4">
    <source>
        <dbReference type="ARBA" id="ARBA00022912"/>
    </source>
</evidence>
<dbReference type="HOGENOM" id="CLU_027074_0_2_1"/>
<dbReference type="InterPro" id="IPR020422">
    <property type="entry name" value="TYR_PHOSPHATASE_DUAL_dom"/>
</dbReference>
<dbReference type="EMBL" id="FQ311923">
    <property type="status" value="NOT_ANNOTATED_CDS"/>
    <property type="molecule type" value="Genomic_DNA"/>
</dbReference>
<dbReference type="AlphaFoldDB" id="Q6DBR5"/>
<reference evidence="15" key="5">
    <citation type="journal article" date="2011" name="Dev. Biol.">
        <title>A screen for hoxb1-regulated genes identifies ppp1r14al as a regulator of the rhombomere 4 Fgf-signaling center.</title>
        <authorList>
            <person name="Choe S.K."/>
            <person name="Zhang X."/>
            <person name="Hirsch N."/>
            <person name="Straubhaar J."/>
            <person name="Sagerstrom C.G."/>
        </authorList>
    </citation>
    <scope>NUCLEOTIDE SEQUENCE</scope>
</reference>
<dbReference type="PROSITE" id="PS50054">
    <property type="entry name" value="TYR_PHOSPHATASE_DUAL"/>
    <property type="match status" value="1"/>
</dbReference>
<comment type="catalytic activity">
    <reaction evidence="6">
        <text>O-phospho-L-threonyl-[protein] + H2O = L-threonyl-[protein] + phosphate</text>
        <dbReference type="Rhea" id="RHEA:47004"/>
        <dbReference type="Rhea" id="RHEA-COMP:11060"/>
        <dbReference type="Rhea" id="RHEA-COMP:11605"/>
        <dbReference type="ChEBI" id="CHEBI:15377"/>
        <dbReference type="ChEBI" id="CHEBI:30013"/>
        <dbReference type="ChEBI" id="CHEBI:43474"/>
        <dbReference type="ChEBI" id="CHEBI:61977"/>
        <dbReference type="EC" id="3.1.3.16"/>
    </reaction>
</comment>
<reference evidence="15" key="8">
    <citation type="journal article" date="2016" name="Sci. Rep.">
        <title>Transcriptome comparison reveals a genetic network regulating the lower temperature limit in fish.</title>
        <authorList>
            <person name="Hu P."/>
            <person name="Liu M."/>
            <person name="Liu Y."/>
            <person name="Wang J."/>
            <person name="Zhang D."/>
            <person name="Niu H."/>
            <person name="Jiang S."/>
            <person name="Wang J."/>
            <person name="Zhang D."/>
            <person name="Han B."/>
            <person name="Xu Q."/>
            <person name="Chen L."/>
        </authorList>
    </citation>
    <scope>NUCLEOTIDE SEQUENCE</scope>
</reference>
<comment type="subcellular location">
    <subcellularLocation>
        <location evidence="1">Nucleus</location>
    </subcellularLocation>
</comment>
<dbReference type="PROSITE" id="PS00383">
    <property type="entry name" value="TYR_PHOSPHATASE_1"/>
    <property type="match status" value="1"/>
</dbReference>
<dbReference type="Gene3D" id="3.90.190.10">
    <property type="entry name" value="Protein tyrosine phosphatase superfamily"/>
    <property type="match status" value="1"/>
</dbReference>
<dbReference type="EMBL" id="BC078397">
    <property type="protein sequence ID" value="AAH78397.1"/>
    <property type="molecule type" value="mRNA"/>
</dbReference>
<dbReference type="PANTHER" id="PTHR10159:SF109">
    <property type="entry name" value="DUAL SPECIFICITY PROTEIN PHOSPHATASE 2"/>
    <property type="match status" value="1"/>
</dbReference>
<dbReference type="SMR" id="Q6DBR5"/>
<dbReference type="PRINTS" id="PR01764">
    <property type="entry name" value="MAPKPHPHTASE"/>
</dbReference>
<dbReference type="GeneTree" id="ENSGT00940000161605"/>
<dbReference type="SMART" id="SM00450">
    <property type="entry name" value="RHOD"/>
    <property type="match status" value="1"/>
</dbReference>
<dbReference type="PROSITE" id="PS50056">
    <property type="entry name" value="TYR_PHOSPHATASE_2"/>
    <property type="match status" value="1"/>
</dbReference>
<dbReference type="GeneID" id="445057"/>
<accession>B2GNK8</accession>
<comment type="similarity">
    <text evidence="2 6">Belongs to the protein-tyrosine phosphatase family. Non-receptor class dual specificity subfamily.</text>
</comment>
<dbReference type="PANTHER" id="PTHR10159">
    <property type="entry name" value="DUAL SPECIFICITY PROTEIN PHOSPHATASE"/>
    <property type="match status" value="1"/>
</dbReference>
<reference evidence="15" key="9">
    <citation type="journal article" date="2018" name="Front. Endocrinol.">
        <title>Characterization of the Apelin/Elabela Receptors (APLNR) in Chickens, Turtles, and Zebrafish: Identification of a Novel Apelin-Specific Receptor in Teleosts.</title>
        <authorList>
            <person name="Zhang J."/>
            <person name="Zhou Y."/>
            <person name="Wu C."/>
            <person name="Wan Y."/>
            <person name="Fang C."/>
            <person name="Li J."/>
            <person name="Fang W."/>
            <person name="Yi R."/>
            <person name="Zhu G."/>
            <person name="Li J."/>
            <person name="Wang Y."/>
        </authorList>
    </citation>
    <scope>NUCLEOTIDE SEQUENCE</scope>
</reference>
<dbReference type="SMART" id="SM00195">
    <property type="entry name" value="DSPc"/>
    <property type="match status" value="1"/>
</dbReference>
<reference evidence="15" key="2">
    <citation type="journal article" date="2009" name="PLoS ONE">
        <title>Discovery and characterization of novel vascular and hematopoietic genes downstream of etsrp in zebrafish.</title>
        <authorList>
            <person name="Gomez G.A."/>
            <person name="Veldman M.B."/>
            <person name="Zhao Y."/>
            <person name="Burgess S."/>
            <person name="Lin S."/>
        </authorList>
    </citation>
    <scope>NUCLEOTIDE SEQUENCE</scope>
</reference>
<proteinExistence type="evidence at transcript level"/>
<dbReference type="CDD" id="cd01446">
    <property type="entry name" value="DSP_MapKP"/>
    <property type="match status" value="1"/>
</dbReference>
<protein>
    <recommendedName>
        <fullName evidence="6">Dual specificity protein phosphatase</fullName>
        <ecNumber evidence="6">3.1.3.16</ecNumber>
        <ecNumber evidence="6">3.1.3.48</ecNumber>
    </recommendedName>
</protein>
<reference evidence="15" key="14">
    <citation type="submission" date="2025-04" db="UniProtKB">
        <authorList>
            <consortium name="RefSeq"/>
        </authorList>
    </citation>
    <scope>IDENTIFICATION</scope>
</reference>
<evidence type="ECO:0000313" key="16">
    <source>
        <dbReference type="ZFIN" id="ZDB-GENE-040801-188"/>
    </source>
</evidence>
<feature type="domain" description="Rhodanese" evidence="10">
    <location>
        <begin position="26"/>
        <end position="146"/>
    </location>
</feature>
<reference evidence="13 14" key="6">
    <citation type="journal article" date="2013" name="Nature">
        <title>The zebrafish reference genome sequence and its relationship to the human genome.</title>
        <authorList>
            <consortium name="Genome Reference Consortium Zebrafish"/>
            <person name="Howe K."/>
            <person name="Clark M.D."/>
            <person name="Torroja C.F."/>
            <person name="Torrance J."/>
            <person name="Berthelot C."/>
            <person name="Muffato M."/>
            <person name="Collins J.E."/>
            <person name="Humphray S."/>
            <person name="McLaren K."/>
            <person name="Matthews L."/>
            <person name="McLaren S."/>
            <person name="Sealy I."/>
            <person name="Caccamo M."/>
            <person name="Churcher C."/>
            <person name="Scott C."/>
            <person name="Barrett J.C."/>
            <person name="Koch R."/>
            <person name="Rauch G.J."/>
            <person name="White S."/>
            <person name="Chow W."/>
            <person name="Kilian B."/>
            <person name="Quintais L.T."/>
            <person name="Guerra-Assuncao J.A."/>
            <person name="Zhou Y."/>
            <person name="Gu Y."/>
            <person name="Yen J."/>
            <person name="Vogel J.H."/>
            <person name="Eyre T."/>
            <person name="Redmond S."/>
            <person name="Banerjee R."/>
            <person name="Chi J."/>
            <person name="Fu B."/>
            <person name="Langley E."/>
            <person name="Maguire S.F."/>
            <person name="Laird G.K."/>
            <person name="Lloyd D."/>
            <person name="Kenyon E."/>
            <person name="Donaldson S."/>
            <person name="Sehra H."/>
            <person name="Almeida-King J."/>
            <person name="Loveland J."/>
            <person name="Trevanion S."/>
            <person name="Jones M."/>
            <person name="Quail M."/>
            <person name="Willey D."/>
            <person name="Hunt A."/>
            <person name="Burton J."/>
            <person name="Sims S."/>
            <person name="McLay K."/>
            <person name="Plumb B."/>
            <person name="Davis J."/>
            <person name="Clee C."/>
            <person name="Oliver K."/>
            <person name="Clark R."/>
            <person name="Riddle C."/>
            <person name="Elliot D."/>
            <person name="Eliott D."/>
            <person name="Threadgold G."/>
            <person name="Harden G."/>
            <person name="Ware D."/>
            <person name="Begum S."/>
            <person name="Mortimore B."/>
            <person name="Mortimer B."/>
            <person name="Kerry G."/>
            <person name="Heath P."/>
            <person name="Phillimore B."/>
            <person name="Tracey A."/>
            <person name="Corby N."/>
            <person name="Dunn M."/>
            <person name="Johnson C."/>
            <person name="Wood J."/>
            <person name="Clark S."/>
            <person name="Pelan S."/>
            <person name="Griffiths G."/>
            <person name="Smith M."/>
            <person name="Glithero R."/>
            <person name="Howden P."/>
            <person name="Barker N."/>
            <person name="Lloyd C."/>
            <person name="Stevens C."/>
            <person name="Harley J."/>
            <person name="Holt K."/>
            <person name="Panagiotidis G."/>
            <person name="Lovell J."/>
            <person name="Beasley H."/>
            <person name="Henderson C."/>
            <person name="Gordon D."/>
            <person name="Auger K."/>
            <person name="Wright D."/>
            <person name="Collins J."/>
            <person name="Raisen C."/>
            <person name="Dyer L."/>
            <person name="Leung K."/>
            <person name="Robertson L."/>
            <person name="Ambridge K."/>
            <person name="Leongamornlert D."/>
            <person name="McGuire S."/>
            <person name="Gilderthorp R."/>
            <person name="Griffiths C."/>
            <person name="Manthravadi D."/>
            <person name="Nichol S."/>
            <person name="Barker G."/>
            <person name="Whitehead S."/>
            <person name="Kay M."/>
            <person name="Brown J."/>
            <person name="Murnane C."/>
            <person name="Gray E."/>
            <person name="Humphries M."/>
            <person name="Sycamore N."/>
            <person name="Barker D."/>
            <person name="Saunders D."/>
            <person name="Wallis J."/>
            <person name="Babbage A."/>
            <person name="Hammond S."/>
            <person name="Mashreghi-Mohammadi M."/>
            <person name="Barr L."/>
            <person name="Martin S."/>
            <person name="Wray P."/>
            <person name="Ellington A."/>
            <person name="Matthews N."/>
            <person name="Ellwood M."/>
            <person name="Woodmansey R."/>
            <person name="Clark G."/>
            <person name="Cooper J."/>
            <person name="Cooper J."/>
            <person name="Tromans A."/>
            <person name="Grafham D."/>
            <person name="Skuce C."/>
            <person name="Pandian R."/>
            <person name="Andrews R."/>
            <person name="Harrison E."/>
            <person name="Kimberley A."/>
            <person name="Garnett J."/>
            <person name="Fosker N."/>
            <person name="Hall R."/>
            <person name="Garner P."/>
            <person name="Kelly D."/>
            <person name="Bird C."/>
            <person name="Palmer S."/>
            <person name="Gehring I."/>
            <person name="Berger A."/>
            <person name="Dooley C.M."/>
            <person name="Ersan-Urun Z."/>
            <person name="Eser C."/>
            <person name="Geiger H."/>
            <person name="Geisler M."/>
            <person name="Karotki L."/>
            <person name="Kirn A."/>
            <person name="Konantz J."/>
            <person name="Konantz M."/>
            <person name="Oberlander M."/>
            <person name="Rudolph-Geiger S."/>
            <person name="Teucke M."/>
            <person name="Lanz C."/>
            <person name="Raddatz G."/>
            <person name="Osoegawa K."/>
            <person name="Zhu B."/>
            <person name="Rapp A."/>
            <person name="Widaa S."/>
            <person name="Langford C."/>
            <person name="Yang F."/>
            <person name="Schuster S.C."/>
            <person name="Carter N.P."/>
            <person name="Harrow J."/>
            <person name="Ning Z."/>
            <person name="Herrero J."/>
            <person name="Searle S.M."/>
            <person name="Enright A."/>
            <person name="Geisler R."/>
            <person name="Plasterk R.H."/>
            <person name="Lee C."/>
            <person name="Westerfield M."/>
            <person name="de Jong P.J."/>
            <person name="Zon L.I."/>
            <person name="Postlethwait J.H."/>
            <person name="Nusslein-Volhard C."/>
            <person name="Hubbard T.J."/>
            <person name="Roest Crollius H."/>
            <person name="Rogers J."/>
            <person name="Stemple D.L."/>
        </authorList>
    </citation>
    <scope>NUCLEOTIDE SEQUENCE [LARGE SCALE GENOMIC DNA]</scope>
    <source>
        <strain evidence="13">Tuebingen</strain>
    </source>
</reference>
<dbReference type="Bgee" id="ENSDARG00000098108">
    <property type="expression patterns" value="Expressed in granulocyte and 29 other cell types or tissues"/>
</dbReference>
<keyword evidence="14" id="KW-1185">Reference proteome</keyword>
<dbReference type="GO" id="GO:0043409">
    <property type="term" value="P:negative regulation of MAPK cascade"/>
    <property type="evidence" value="ECO:0000318"/>
    <property type="project" value="GO_Central"/>
</dbReference>
<evidence type="ECO:0000256" key="7">
    <source>
        <dbReference type="PIRSR" id="PIRSR000939-1"/>
    </source>
</evidence>
<reference evidence="15" key="4">
    <citation type="journal article" date="2010" name="Dev. Biol.">
        <title>Dhrs3a regulates retinoic acid biosynthesis through a feedback inhibition mechanism.</title>
        <authorList>
            <person name="Feng L."/>
            <person name="Hernandez R.E."/>
            <person name="Waxman J.S."/>
            <person name="Yelon D."/>
            <person name="Moens C.B."/>
        </authorList>
    </citation>
    <scope>NUCLEOTIDE SEQUENCE</scope>
</reference>
<dbReference type="InterPro" id="IPR000340">
    <property type="entry name" value="Dual-sp_phosphatase_cat-dom"/>
</dbReference>
<organism evidence="12">
    <name type="scientific">Danio rerio</name>
    <name type="common">Zebrafish</name>
    <name type="synonym">Brachydanio rerio</name>
    <dbReference type="NCBI Taxonomy" id="7955"/>
    <lineage>
        <taxon>Eukaryota</taxon>
        <taxon>Metazoa</taxon>
        <taxon>Chordata</taxon>
        <taxon>Craniata</taxon>
        <taxon>Vertebrata</taxon>
        <taxon>Euteleostomi</taxon>
        <taxon>Actinopterygii</taxon>
        <taxon>Neopterygii</taxon>
        <taxon>Teleostei</taxon>
        <taxon>Ostariophysi</taxon>
        <taxon>Cypriniformes</taxon>
        <taxon>Danionidae</taxon>
        <taxon>Danioninae</taxon>
        <taxon>Danio</taxon>
    </lineage>
</organism>
<dbReference type="Ensembl" id="ENSDART00000163598.3">
    <property type="protein sequence ID" value="ENSDARP00000133300.1"/>
    <property type="gene ID" value="ENSDARG00000098108.3"/>
</dbReference>
<evidence type="ECO:0000313" key="14">
    <source>
        <dbReference type="Proteomes" id="UP000000437"/>
    </source>
</evidence>
<accession>Q6DBR5</accession>
<evidence type="ECO:0000256" key="2">
    <source>
        <dbReference type="ARBA" id="ARBA00008601"/>
    </source>
</evidence>
<dbReference type="ZFIN" id="ZDB-GENE-040801-188">
    <property type="gene designation" value="dusp2"/>
</dbReference>